<feature type="transmembrane region" description="Helical" evidence="5">
    <location>
        <begin position="405"/>
        <end position="425"/>
    </location>
</feature>
<reference evidence="7 8" key="1">
    <citation type="journal article" date="2016" name="Nat. Commun.">
        <title>Thousands of microbial genomes shed light on interconnected biogeochemical processes in an aquifer system.</title>
        <authorList>
            <person name="Anantharaman K."/>
            <person name="Brown C.T."/>
            <person name="Hug L.A."/>
            <person name="Sharon I."/>
            <person name="Castelle C.J."/>
            <person name="Probst A.J."/>
            <person name="Thomas B.C."/>
            <person name="Singh A."/>
            <person name="Wilkins M.J."/>
            <person name="Karaoz U."/>
            <person name="Brodie E.L."/>
            <person name="Williams K.H."/>
            <person name="Hubbard S.S."/>
            <person name="Banfield J.F."/>
        </authorList>
    </citation>
    <scope>NUCLEOTIDE SEQUENCE [LARGE SCALE GENOMIC DNA]</scope>
</reference>
<feature type="transmembrane region" description="Helical" evidence="5">
    <location>
        <begin position="40"/>
        <end position="59"/>
    </location>
</feature>
<keyword evidence="4 5" id="KW-0472">Membrane</keyword>
<comment type="subcellular location">
    <subcellularLocation>
        <location evidence="1">Membrane</location>
        <topology evidence="1">Multi-pass membrane protein</topology>
    </subcellularLocation>
</comment>
<evidence type="ECO:0000313" key="7">
    <source>
        <dbReference type="EMBL" id="OGZ42243.1"/>
    </source>
</evidence>
<dbReference type="EMBL" id="MHNI01000019">
    <property type="protein sequence ID" value="OGZ42243.1"/>
    <property type="molecule type" value="Genomic_DNA"/>
</dbReference>
<organism evidence="7 8">
    <name type="scientific">Candidatus Ryanbacteria bacterium RIFCSPHIGHO2_01_45_13</name>
    <dbReference type="NCBI Taxonomy" id="1802112"/>
    <lineage>
        <taxon>Bacteria</taxon>
        <taxon>Candidatus Ryaniibacteriota</taxon>
    </lineage>
</organism>
<sequence length="773" mass="87590">MSTIDKVFLWIIRGGFFLLLFTPLIVAQNLFFPFITAKAFYFRIITEVMFGVWLALAVLNPAFRPRKSPLLIAFSLFVAILIFATFFGVDPYHSFWSNFERMEGLITHLHLLALFFVLAHSVRSEKEWFGFLHISVGVSVVAALYGFLQYLDVVEIIGEARPYATFGNSIYLAVYLMFHLFFLAMLLFRTRNNWFRAFYAAVFVFELVVFFIAASRGAFIGLFGGIAVVAAMFMMFSRLRFLKAASIAVILLIAVLIGVVFYAPSNPLVKNIEVLSRLSSVSFKNLSTNPRIMIWGIAVEAIRERPMLGWGPENFIVPFAKYYNPNLFGNEPWFDRAHNMLLEWMVAAGMLGFFAYLSIFISAGYILLKLVRNQKMQSHVAILIVGVFSAYIAQNVFVFDNLITYILLIFILAFLHQSFTELARVDFKKAGGSASYSKNTIFPDRLVLAAGIVIATAFPVYFLNVKPILAADQLIDALQSFSKNSTVEEVISEFDKTIAYNTFGTTEARERVTDTVVQIAVNVDHTNEAFNKLLRYSIGEMEKEIVRNELAPRPPVFLGKLYTVLMNVTGEGFEKAETFYNRANHLSPHYIQTYLGLAELYLIVGQNEKAVDIARTAFSLPDRLGTLGSLFYPVFSVHILAAEFQEAANLIKEHRQRTGSPIFGPLSEDIPLLILRAQRSSDLIGRIMFFETLNQLFIEDYGFSHPLVLLEIINMYEIAGNNRKAQEIAKVYASDEYKERARDYTEKVLRETSSPESAKRLIAAFITDLESLP</sequence>
<keyword evidence="3 5" id="KW-1133">Transmembrane helix</keyword>
<keyword evidence="2 5" id="KW-0812">Transmembrane</keyword>
<evidence type="ECO:0000256" key="5">
    <source>
        <dbReference type="SAM" id="Phobius"/>
    </source>
</evidence>
<feature type="transmembrane region" description="Helical" evidence="5">
    <location>
        <begin position="244"/>
        <end position="263"/>
    </location>
</feature>
<feature type="transmembrane region" description="Helical" evidence="5">
    <location>
        <begin position="129"/>
        <end position="148"/>
    </location>
</feature>
<feature type="transmembrane region" description="Helical" evidence="5">
    <location>
        <begin position="446"/>
        <end position="463"/>
    </location>
</feature>
<evidence type="ECO:0000256" key="4">
    <source>
        <dbReference type="ARBA" id="ARBA00023136"/>
    </source>
</evidence>
<protein>
    <recommendedName>
        <fullName evidence="6">O-antigen ligase-related domain-containing protein</fullName>
    </recommendedName>
</protein>
<feature type="transmembrane region" description="Helical" evidence="5">
    <location>
        <begin position="168"/>
        <end position="188"/>
    </location>
</feature>
<feature type="transmembrane region" description="Helical" evidence="5">
    <location>
        <begin position="7"/>
        <end position="28"/>
    </location>
</feature>
<dbReference type="InterPro" id="IPR007016">
    <property type="entry name" value="O-antigen_ligase-rel_domated"/>
</dbReference>
<accession>A0A1G2FW06</accession>
<name>A0A1G2FW06_9BACT</name>
<evidence type="ECO:0000313" key="8">
    <source>
        <dbReference type="Proteomes" id="UP000176700"/>
    </source>
</evidence>
<evidence type="ECO:0000256" key="1">
    <source>
        <dbReference type="ARBA" id="ARBA00004141"/>
    </source>
</evidence>
<feature type="transmembrane region" description="Helical" evidence="5">
    <location>
        <begin position="195"/>
        <end position="213"/>
    </location>
</feature>
<gene>
    <name evidence="7" type="ORF">A2W41_00865</name>
</gene>
<feature type="transmembrane region" description="Helical" evidence="5">
    <location>
        <begin position="105"/>
        <end position="122"/>
    </location>
</feature>
<dbReference type="GO" id="GO:0016020">
    <property type="term" value="C:membrane"/>
    <property type="evidence" value="ECO:0007669"/>
    <property type="project" value="UniProtKB-SubCell"/>
</dbReference>
<feature type="transmembrane region" description="Helical" evidence="5">
    <location>
        <begin position="344"/>
        <end position="368"/>
    </location>
</feature>
<feature type="domain" description="O-antigen ligase-related" evidence="6">
    <location>
        <begin position="202"/>
        <end position="357"/>
    </location>
</feature>
<dbReference type="InterPro" id="IPR011990">
    <property type="entry name" value="TPR-like_helical_dom_sf"/>
</dbReference>
<evidence type="ECO:0000256" key="2">
    <source>
        <dbReference type="ARBA" id="ARBA00022692"/>
    </source>
</evidence>
<dbReference type="SUPFAM" id="SSF48452">
    <property type="entry name" value="TPR-like"/>
    <property type="match status" value="1"/>
</dbReference>
<dbReference type="Gene3D" id="1.25.40.10">
    <property type="entry name" value="Tetratricopeptide repeat domain"/>
    <property type="match status" value="1"/>
</dbReference>
<evidence type="ECO:0000256" key="3">
    <source>
        <dbReference type="ARBA" id="ARBA00022989"/>
    </source>
</evidence>
<feature type="transmembrane region" description="Helical" evidence="5">
    <location>
        <begin position="219"/>
        <end position="237"/>
    </location>
</feature>
<dbReference type="Proteomes" id="UP000176700">
    <property type="component" value="Unassembled WGS sequence"/>
</dbReference>
<feature type="transmembrane region" description="Helical" evidence="5">
    <location>
        <begin position="380"/>
        <end position="399"/>
    </location>
</feature>
<feature type="transmembrane region" description="Helical" evidence="5">
    <location>
        <begin position="71"/>
        <end position="89"/>
    </location>
</feature>
<evidence type="ECO:0000259" key="6">
    <source>
        <dbReference type="Pfam" id="PF04932"/>
    </source>
</evidence>
<dbReference type="AlphaFoldDB" id="A0A1G2FW06"/>
<dbReference type="Pfam" id="PF04932">
    <property type="entry name" value="Wzy_C"/>
    <property type="match status" value="1"/>
</dbReference>
<comment type="caution">
    <text evidence="7">The sequence shown here is derived from an EMBL/GenBank/DDBJ whole genome shotgun (WGS) entry which is preliminary data.</text>
</comment>
<dbReference type="PANTHER" id="PTHR37422">
    <property type="entry name" value="TEICHURONIC ACID BIOSYNTHESIS PROTEIN TUAE"/>
    <property type="match status" value="1"/>
</dbReference>
<dbReference type="InterPro" id="IPR051533">
    <property type="entry name" value="WaaL-like"/>
</dbReference>
<dbReference type="PANTHER" id="PTHR37422:SF13">
    <property type="entry name" value="LIPOPOLYSACCHARIDE BIOSYNTHESIS PROTEIN PA4999-RELATED"/>
    <property type="match status" value="1"/>
</dbReference>
<proteinExistence type="predicted"/>